<dbReference type="Proteomes" id="UP000004386">
    <property type="component" value="Unassembled WGS sequence"/>
</dbReference>
<dbReference type="HOGENOM" id="CLU_3236816_0_0_5"/>
<gene>
    <name evidence="1" type="ORF">OINT_2001708</name>
</gene>
<accession>C4WQD7</accession>
<proteinExistence type="predicted"/>
<dbReference type="AlphaFoldDB" id="C4WQD7"/>
<comment type="caution">
    <text evidence="1">The sequence shown here is derived from an EMBL/GenBank/DDBJ whole genome shotgun (WGS) entry which is preliminary data.</text>
</comment>
<protein>
    <submittedName>
        <fullName evidence="1">Uncharacterized protein</fullName>
    </submittedName>
</protein>
<dbReference type="EMBL" id="ACQA01000002">
    <property type="protein sequence ID" value="EEQ94478.1"/>
    <property type="molecule type" value="Genomic_DNA"/>
</dbReference>
<organism evidence="1 2">
    <name type="scientific">Brucella intermedia LMG 3301</name>
    <dbReference type="NCBI Taxonomy" id="641118"/>
    <lineage>
        <taxon>Bacteria</taxon>
        <taxon>Pseudomonadati</taxon>
        <taxon>Pseudomonadota</taxon>
        <taxon>Alphaproteobacteria</taxon>
        <taxon>Hyphomicrobiales</taxon>
        <taxon>Brucellaceae</taxon>
        <taxon>Brucella/Ochrobactrum group</taxon>
        <taxon>Brucella</taxon>
    </lineage>
</organism>
<sequence>MKLIFEFGSFFLAFAVLIGEMIRDTKNQTCGFRQFSITSTTRA</sequence>
<evidence type="ECO:0000313" key="1">
    <source>
        <dbReference type="EMBL" id="EEQ94478.1"/>
    </source>
</evidence>
<name>C4WQD7_9HYPH</name>
<evidence type="ECO:0000313" key="2">
    <source>
        <dbReference type="Proteomes" id="UP000004386"/>
    </source>
</evidence>
<reference evidence="1 2" key="1">
    <citation type="submission" date="2009-05" db="EMBL/GenBank/DDBJ databases">
        <authorList>
            <person name="Setubal J.C."/>
            <person name="Boyle S."/>
            <person name="Crasta O.R."/>
            <person name="Gillespie J.J."/>
            <person name="Kenyon R.W."/>
            <person name="Lu J."/>
            <person name="Mane S."/>
            <person name="Nagrani S."/>
            <person name="Shallom J.M."/>
            <person name="Shallom S."/>
            <person name="Shukla M."/>
            <person name="Snyder E.E."/>
            <person name="Sobral B.W."/>
            <person name="Wattam A.R."/>
            <person name="Will R."/>
            <person name="Williams K."/>
            <person name="Yoo H."/>
            <person name="Munk C."/>
            <person name="Tapia R."/>
            <person name="Green L."/>
            <person name="Rogers Y."/>
            <person name="Detter J.C."/>
            <person name="Bruce D."/>
            <person name="Brettin T.S."/>
            <person name="Tsolis R."/>
        </authorList>
    </citation>
    <scope>NUCLEOTIDE SEQUENCE [LARGE SCALE GENOMIC DNA]</scope>
    <source>
        <strain evidence="1 2">LMG 3301</strain>
    </source>
</reference>